<dbReference type="EMBL" id="KN846986">
    <property type="protein sequence ID" value="KIW93976.1"/>
    <property type="molecule type" value="Genomic_DNA"/>
</dbReference>
<dbReference type="AlphaFoldDB" id="A0A0D2EVX9"/>
<dbReference type="RefSeq" id="XP_016620645.1">
    <property type="nucleotide sequence ID" value="XM_016763032.1"/>
</dbReference>
<protein>
    <submittedName>
        <fullName evidence="2">Uncharacterized protein</fullName>
    </submittedName>
</protein>
<evidence type="ECO:0000313" key="3">
    <source>
        <dbReference type="Proteomes" id="UP000053789"/>
    </source>
</evidence>
<organism evidence="2 3">
    <name type="scientific">Cladophialophora bantiana (strain ATCC 10958 / CBS 173.52 / CDC B-1940 / NIH 8579)</name>
    <name type="common">Xylohypha bantiana</name>
    <dbReference type="NCBI Taxonomy" id="1442370"/>
    <lineage>
        <taxon>Eukaryota</taxon>
        <taxon>Fungi</taxon>
        <taxon>Dikarya</taxon>
        <taxon>Ascomycota</taxon>
        <taxon>Pezizomycotina</taxon>
        <taxon>Eurotiomycetes</taxon>
        <taxon>Chaetothyriomycetidae</taxon>
        <taxon>Chaetothyriales</taxon>
        <taxon>Herpotrichiellaceae</taxon>
        <taxon>Cladophialophora</taxon>
    </lineage>
</organism>
<dbReference type="GeneID" id="27698219"/>
<dbReference type="VEuPathDB" id="FungiDB:Z519_05291"/>
<feature type="region of interest" description="Disordered" evidence="1">
    <location>
        <begin position="48"/>
        <end position="87"/>
    </location>
</feature>
<name>A0A0D2EVX9_CLAB1</name>
<dbReference type="HOGENOM" id="CLU_2096618_0_0_1"/>
<proteinExistence type="predicted"/>
<reference evidence="2" key="1">
    <citation type="submission" date="2015-01" db="EMBL/GenBank/DDBJ databases">
        <title>The Genome Sequence of Cladophialophora bantiana CBS 173.52.</title>
        <authorList>
            <consortium name="The Broad Institute Genomics Platform"/>
            <person name="Cuomo C."/>
            <person name="de Hoog S."/>
            <person name="Gorbushina A."/>
            <person name="Stielow B."/>
            <person name="Teixiera M."/>
            <person name="Abouelleil A."/>
            <person name="Chapman S.B."/>
            <person name="Priest M."/>
            <person name="Young S.K."/>
            <person name="Wortman J."/>
            <person name="Nusbaum C."/>
            <person name="Birren B."/>
        </authorList>
    </citation>
    <scope>NUCLEOTIDE SEQUENCE [LARGE SCALE GENOMIC DNA]</scope>
    <source>
        <strain evidence="2">CBS 173.52</strain>
    </source>
</reference>
<dbReference type="Proteomes" id="UP000053789">
    <property type="component" value="Unassembled WGS sequence"/>
</dbReference>
<sequence length="116" mass="12675">MAPPQGNLDVLAKVTYLNENSAVTDEAQDFVGCTTWIFLHFPKLSEQPCLLPPPPKTTTSGHKRERVSDNLGIPDEGEDNDDGAEFNHLPTFELPLRADGLILPQYDGRSGEVSVA</sequence>
<feature type="compositionally biased region" description="Acidic residues" evidence="1">
    <location>
        <begin position="75"/>
        <end position="84"/>
    </location>
</feature>
<gene>
    <name evidence="2" type="ORF">Z519_05291</name>
</gene>
<accession>A0A0D2EVX9</accession>
<keyword evidence="3" id="KW-1185">Reference proteome</keyword>
<evidence type="ECO:0000256" key="1">
    <source>
        <dbReference type="SAM" id="MobiDB-lite"/>
    </source>
</evidence>
<evidence type="ECO:0000313" key="2">
    <source>
        <dbReference type="EMBL" id="KIW93976.1"/>
    </source>
</evidence>